<comment type="caution">
    <text evidence="1">The sequence shown here is derived from an EMBL/GenBank/DDBJ whole genome shotgun (WGS) entry which is preliminary data.</text>
</comment>
<accession>A0A2D0LCZ9</accession>
<sequence length="88" mass="10476">MNFIQQDNMVVLYAIQNEFFTTHTIHLVRPVSKFPHYTGVIKWLLLIYRRLITAGYSACRHTVALEKINYFLPEKINNFNDMATNIWK</sequence>
<dbReference type="EMBL" id="NJCX01000011">
    <property type="protein sequence ID" value="PHM73465.1"/>
    <property type="molecule type" value="Genomic_DNA"/>
</dbReference>
<dbReference type="Proteomes" id="UP000221101">
    <property type="component" value="Unassembled WGS sequence"/>
</dbReference>
<organism evidence="1 2">
    <name type="scientific">Xenorhabdus kozodoii</name>
    <dbReference type="NCBI Taxonomy" id="351676"/>
    <lineage>
        <taxon>Bacteria</taxon>
        <taxon>Pseudomonadati</taxon>
        <taxon>Pseudomonadota</taxon>
        <taxon>Gammaproteobacteria</taxon>
        <taxon>Enterobacterales</taxon>
        <taxon>Morganellaceae</taxon>
        <taxon>Xenorhabdus</taxon>
    </lineage>
</organism>
<evidence type="ECO:0000313" key="1">
    <source>
        <dbReference type="EMBL" id="PHM73465.1"/>
    </source>
</evidence>
<gene>
    <name evidence="1" type="ORF">Xkoz_01881</name>
</gene>
<name>A0A2D0LCZ9_9GAMM</name>
<proteinExistence type="predicted"/>
<keyword evidence="2" id="KW-1185">Reference proteome</keyword>
<protein>
    <submittedName>
        <fullName evidence="1">Uncharacterized protein</fullName>
    </submittedName>
</protein>
<evidence type="ECO:0000313" key="2">
    <source>
        <dbReference type="Proteomes" id="UP000221101"/>
    </source>
</evidence>
<dbReference type="AlphaFoldDB" id="A0A2D0LCZ9"/>
<reference evidence="1 2" key="1">
    <citation type="journal article" date="2017" name="Nat. Microbiol.">
        <title>Natural product diversity associated with the nematode symbionts Photorhabdus and Xenorhabdus.</title>
        <authorList>
            <person name="Tobias N.J."/>
            <person name="Wolff H."/>
            <person name="Djahanschiri B."/>
            <person name="Grundmann F."/>
            <person name="Kronenwerth M."/>
            <person name="Shi Y.M."/>
            <person name="Simonyi S."/>
            <person name="Grun P."/>
            <person name="Shapiro-Ilan D."/>
            <person name="Pidot S.J."/>
            <person name="Stinear T.P."/>
            <person name="Ebersberger I."/>
            <person name="Bode H.B."/>
        </authorList>
    </citation>
    <scope>NUCLEOTIDE SEQUENCE [LARGE SCALE GENOMIC DNA]</scope>
    <source>
        <strain evidence="1 2">DSM 17907</strain>
    </source>
</reference>